<comment type="caution">
    <text evidence="3">The sequence shown here is derived from an EMBL/GenBank/DDBJ whole genome shotgun (WGS) entry which is preliminary data.</text>
</comment>
<keyword evidence="1" id="KW-0812">Transmembrane</keyword>
<dbReference type="InterPro" id="IPR038731">
    <property type="entry name" value="RgtA/B/C-like"/>
</dbReference>
<feature type="transmembrane region" description="Helical" evidence="1">
    <location>
        <begin position="137"/>
        <end position="155"/>
    </location>
</feature>
<dbReference type="STRING" id="66851.MBORA_05780"/>
<dbReference type="Proteomes" id="UP000077428">
    <property type="component" value="Unassembled WGS sequence"/>
</dbReference>
<protein>
    <recommendedName>
        <fullName evidence="2">Glycosyltransferase RgtA/B/C/D-like domain-containing protein</fullName>
    </recommendedName>
</protein>
<feature type="transmembrane region" description="Helical" evidence="1">
    <location>
        <begin position="62"/>
        <end position="79"/>
    </location>
</feature>
<feature type="transmembrane region" description="Helical" evidence="1">
    <location>
        <begin position="204"/>
        <end position="225"/>
    </location>
</feature>
<proteinExistence type="predicted"/>
<keyword evidence="1" id="KW-1133">Transmembrane helix</keyword>
<evidence type="ECO:0000256" key="1">
    <source>
        <dbReference type="SAM" id="Phobius"/>
    </source>
</evidence>
<evidence type="ECO:0000313" key="4">
    <source>
        <dbReference type="Proteomes" id="UP000077428"/>
    </source>
</evidence>
<feature type="transmembrane region" description="Helical" evidence="1">
    <location>
        <begin position="111"/>
        <end position="131"/>
    </location>
</feature>
<dbReference type="AlphaFoldDB" id="A0A166CEM7"/>
<dbReference type="PATRIC" id="fig|66851.6.peg.642"/>
<feature type="transmembrane region" description="Helical" evidence="1">
    <location>
        <begin position="316"/>
        <end position="348"/>
    </location>
</feature>
<feature type="transmembrane region" description="Helical" evidence="1">
    <location>
        <begin position="410"/>
        <end position="430"/>
    </location>
</feature>
<feature type="domain" description="Glycosyltransferase RgtA/B/C/D-like" evidence="2">
    <location>
        <begin position="65"/>
        <end position="217"/>
    </location>
</feature>
<reference evidence="4" key="1">
    <citation type="journal article" date="2016" name="Genome Announc.">
        <title>Draft Genome Sequences of Methanobrevibacter curvatus DSM11111, Methanobrevibacter cuticularis DSM11139, Methanobrevibacter filiformis DSM11501, and Methanobrevibacter oralis DSM7256.</title>
        <authorList>
            <person name="Poehlein A."/>
            <person name="Seedorf H."/>
        </authorList>
    </citation>
    <scope>NUCLEOTIDE SEQUENCE [LARGE SCALE GENOMIC DNA]</scope>
    <source>
        <strain evidence="4">DSM 7256 / JCM 30027 / ZR</strain>
    </source>
</reference>
<feature type="transmembrane region" description="Helical" evidence="1">
    <location>
        <begin position="85"/>
        <end position="104"/>
    </location>
</feature>
<evidence type="ECO:0000259" key="2">
    <source>
        <dbReference type="Pfam" id="PF13231"/>
    </source>
</evidence>
<feature type="transmembrane region" description="Helical" evidence="1">
    <location>
        <begin position="10"/>
        <end position="27"/>
    </location>
</feature>
<dbReference type="EMBL" id="LWMU01000048">
    <property type="protein sequence ID" value="KZX13667.1"/>
    <property type="molecule type" value="Genomic_DNA"/>
</dbReference>
<evidence type="ECO:0000313" key="3">
    <source>
        <dbReference type="EMBL" id="KZX13667.1"/>
    </source>
</evidence>
<feature type="transmembrane region" description="Helical" evidence="1">
    <location>
        <begin position="167"/>
        <end position="192"/>
    </location>
</feature>
<keyword evidence="4" id="KW-1185">Reference proteome</keyword>
<feature type="transmembrane region" description="Helical" evidence="1">
    <location>
        <begin position="257"/>
        <end position="275"/>
    </location>
</feature>
<gene>
    <name evidence="3" type="ORF">MBORA_05780</name>
</gene>
<keyword evidence="1" id="KW-0472">Membrane</keyword>
<dbReference type="OrthoDB" id="71427at2157"/>
<organism evidence="3 4">
    <name type="scientific">Methanobrevibacter oralis</name>
    <dbReference type="NCBI Taxonomy" id="66851"/>
    <lineage>
        <taxon>Archaea</taxon>
        <taxon>Methanobacteriati</taxon>
        <taxon>Methanobacteriota</taxon>
        <taxon>Methanomada group</taxon>
        <taxon>Methanobacteria</taxon>
        <taxon>Methanobacteriales</taxon>
        <taxon>Methanobacteriaceae</taxon>
        <taxon>Methanobrevibacter</taxon>
    </lineage>
</organism>
<name>A0A166CEM7_METOA</name>
<feature type="transmembrane region" description="Helical" evidence="1">
    <location>
        <begin position="360"/>
        <end position="376"/>
    </location>
</feature>
<dbReference type="Pfam" id="PF13231">
    <property type="entry name" value="PMT_2"/>
    <property type="match status" value="1"/>
</dbReference>
<sequence length="522" mass="59324">MFDLNKKDKYILFTILVFSTILTGYYITFNQNIGIYCSDVFVYLLNALYFTGTNINSSKTIFLSPVICFLTAILIELGIKGALSIYIVTGLFAISGNIGFYILLRTRFNEILSLTGTILYATFALNLTWLANGSIDIPSVAITIWIIYIAILTITKKPKYYQLLMPLIVIGIFTRYIVILILPVLLLYYIYNKGIKIEKEDLKYIIKGIILAIIIAAIIIIPVWVMGNGYFGVNEQIAGGISGKQGSSIDQAYNTDVGYYFFNFLNFISSSNTVFINSTPTLESPTVLSIIVILLIIAGAILWIKKEKLKLNKEKIIPLTLILIAILTYTRISSFITIILVFIILFLLGKDSENKTGFTMLSWILVYFIYLSYFSIKVNRYIIPTIPPFIYLLMSSLELIHEKIKINNKIIPICLIILFIIQGFAFTMTFEDTNKFIAPDEMSKYIINEIPDYKNHLIGVYNMRPYHWFIGGNVTGIESGNSEAIDSSEIDYYISNTKLTDLKNFNEIKNIGELYLYEKKGV</sequence>
<dbReference type="RefSeq" id="WP_063720209.1">
    <property type="nucleotide sequence ID" value="NZ_CAJVUI010000001.1"/>
</dbReference>
<feature type="transmembrane region" description="Helical" evidence="1">
    <location>
        <begin position="287"/>
        <end position="304"/>
    </location>
</feature>
<accession>A0A166CEM7</accession>